<proteinExistence type="predicted"/>
<dbReference type="Proteomes" id="UP001054945">
    <property type="component" value="Unassembled WGS sequence"/>
</dbReference>
<comment type="caution">
    <text evidence="1">The sequence shown here is derived from an EMBL/GenBank/DDBJ whole genome shotgun (WGS) entry which is preliminary data.</text>
</comment>
<gene>
    <name evidence="1" type="ORF">CEXT_147531</name>
</gene>
<reference evidence="1 2" key="1">
    <citation type="submission" date="2021-06" db="EMBL/GenBank/DDBJ databases">
        <title>Caerostris extrusa draft genome.</title>
        <authorList>
            <person name="Kono N."/>
            <person name="Arakawa K."/>
        </authorList>
    </citation>
    <scope>NUCLEOTIDE SEQUENCE [LARGE SCALE GENOMIC DNA]</scope>
</reference>
<keyword evidence="2" id="KW-1185">Reference proteome</keyword>
<name>A0AAV4SVX8_CAEEX</name>
<sequence>MEIDEHIISITCFFRRLQIKTSCPKSFSLNATTKCNMDYLLIFLPEMLLEEESTKIHIMYEPYFFQNPISFPVQKVHRLELKKTTMSTGFYYSQ</sequence>
<dbReference type="AlphaFoldDB" id="A0AAV4SVX8"/>
<protein>
    <submittedName>
        <fullName evidence="1">Uncharacterized protein</fullName>
    </submittedName>
</protein>
<evidence type="ECO:0000313" key="1">
    <source>
        <dbReference type="EMBL" id="GIY38119.1"/>
    </source>
</evidence>
<accession>A0AAV4SVX8</accession>
<evidence type="ECO:0000313" key="2">
    <source>
        <dbReference type="Proteomes" id="UP001054945"/>
    </source>
</evidence>
<dbReference type="EMBL" id="BPLR01010260">
    <property type="protein sequence ID" value="GIY38119.1"/>
    <property type="molecule type" value="Genomic_DNA"/>
</dbReference>
<organism evidence="1 2">
    <name type="scientific">Caerostris extrusa</name>
    <name type="common">Bark spider</name>
    <name type="synonym">Caerostris bankana</name>
    <dbReference type="NCBI Taxonomy" id="172846"/>
    <lineage>
        <taxon>Eukaryota</taxon>
        <taxon>Metazoa</taxon>
        <taxon>Ecdysozoa</taxon>
        <taxon>Arthropoda</taxon>
        <taxon>Chelicerata</taxon>
        <taxon>Arachnida</taxon>
        <taxon>Araneae</taxon>
        <taxon>Araneomorphae</taxon>
        <taxon>Entelegynae</taxon>
        <taxon>Araneoidea</taxon>
        <taxon>Araneidae</taxon>
        <taxon>Caerostris</taxon>
    </lineage>
</organism>